<dbReference type="GO" id="GO:0016020">
    <property type="term" value="C:membrane"/>
    <property type="evidence" value="ECO:0007669"/>
    <property type="project" value="UniProtKB-SubCell"/>
</dbReference>
<evidence type="ECO:0000313" key="7">
    <source>
        <dbReference type="EMBL" id="QEG40590.1"/>
    </source>
</evidence>
<gene>
    <name evidence="7" type="primary">lepB</name>
    <name evidence="7" type="ORF">UC8_26050</name>
</gene>
<dbReference type="PANTHER" id="PTHR43390:SF1">
    <property type="entry name" value="CHLOROPLAST PROCESSING PEPTIDASE"/>
    <property type="match status" value="1"/>
</dbReference>
<dbReference type="GO" id="GO:0009003">
    <property type="term" value="F:signal peptidase activity"/>
    <property type="evidence" value="ECO:0007669"/>
    <property type="project" value="UniProtKB-EC"/>
</dbReference>
<accession>A0A5B9QS99</accession>
<feature type="active site" evidence="3">
    <location>
        <position position="66"/>
    </location>
</feature>
<dbReference type="GO" id="GO:0006465">
    <property type="term" value="P:signal peptide processing"/>
    <property type="evidence" value="ECO:0007669"/>
    <property type="project" value="InterPro"/>
</dbReference>
<evidence type="ECO:0000256" key="5">
    <source>
        <dbReference type="SAM" id="MobiDB-lite"/>
    </source>
</evidence>
<dbReference type="SUPFAM" id="SSF51306">
    <property type="entry name" value="LexA/Signal peptidase"/>
    <property type="match status" value="2"/>
</dbReference>
<protein>
    <recommendedName>
        <fullName evidence="2 4">Signal peptidase I</fullName>
        <ecNumber evidence="4">3.4.21.89</ecNumber>
    </recommendedName>
</protein>
<evidence type="ECO:0000259" key="6">
    <source>
        <dbReference type="Pfam" id="PF10502"/>
    </source>
</evidence>
<sequence length="624" mass="70109">MMAKNSTPRGPAAVKKNAPADAKQKRERSPALAGHRETVESICVAIILALLFRSFVAEAFVIPTGSMAPTLMGAHKDLFCDACGYNFRVGASIEHKEVQGFRPGRPSYLDVVGGRCPNCRKLNALNLASDANHATFNGDRILVSKFAYAIQEPQRWDVIVFKYPGNPKQNYIKRLVGLPEETLRIWHGDVYTRSDDEDEYAIARKPDHKVMPMAHLVYDSNFPAADLMAANYPSRLQPWQADATKPPTDSWQVKTEPVGLVATVQAGDSPQWLRYFHNLPSDEERQRIAEGQSMESVDPYRSRAITDFYAYDSYFTTNRANVRNRNGTSVSYQDGQLPRPLYDNELEYGAFHWVGDLTFSADLETDSAASETVLEIIEAGIRYRCTIDLASGQATLSISGDQAEAFDGGQTTLTAATDVRAGQQYALRFSNVDNQLRLWVDGDSVSFDATPTFDPQSFATDHQDRPHYRVGEPLDAAPVGIAVAGGAATVQNFQLHRDQYYIAATAGIPMLDYSFSPQVIKRTLHNPDQWDSATFWKMRREIEFDLEADQFFPMGDNSPESKDARSWVDSRFPPVPDKDAYKYARYNYVPRDLLVGKALLVFWPHSWNRPVPFTPNVKRMKLIR</sequence>
<keyword evidence="4 7" id="KW-0378">Hydrolase</keyword>
<dbReference type="KEGG" id="rul:UC8_26050"/>
<dbReference type="Pfam" id="PF10502">
    <property type="entry name" value="Peptidase_S26"/>
    <property type="match status" value="2"/>
</dbReference>
<dbReference type="EMBL" id="CP042914">
    <property type="protein sequence ID" value="QEG40590.1"/>
    <property type="molecule type" value="Genomic_DNA"/>
</dbReference>
<dbReference type="PANTHER" id="PTHR43390">
    <property type="entry name" value="SIGNAL PEPTIDASE I"/>
    <property type="match status" value="1"/>
</dbReference>
<evidence type="ECO:0000256" key="2">
    <source>
        <dbReference type="ARBA" id="ARBA00019232"/>
    </source>
</evidence>
<comment type="catalytic activity">
    <reaction evidence="4">
        <text>Cleavage of hydrophobic, N-terminal signal or leader sequences from secreted and periplasmic proteins.</text>
        <dbReference type="EC" id="3.4.21.89"/>
    </reaction>
</comment>
<dbReference type="InterPro" id="IPR000223">
    <property type="entry name" value="Pept_S26A_signal_pept_1"/>
</dbReference>
<organism evidence="7 8">
    <name type="scientific">Roseimaritima ulvae</name>
    <dbReference type="NCBI Taxonomy" id="980254"/>
    <lineage>
        <taxon>Bacteria</taxon>
        <taxon>Pseudomonadati</taxon>
        <taxon>Planctomycetota</taxon>
        <taxon>Planctomycetia</taxon>
        <taxon>Pirellulales</taxon>
        <taxon>Pirellulaceae</taxon>
        <taxon>Roseimaritima</taxon>
    </lineage>
</organism>
<evidence type="ECO:0000313" key="8">
    <source>
        <dbReference type="Proteomes" id="UP000325286"/>
    </source>
</evidence>
<comment type="similarity">
    <text evidence="1 4">Belongs to the peptidase S26 family.</text>
</comment>
<dbReference type="Gene3D" id="2.10.109.10">
    <property type="entry name" value="Umud Fragment, subunit A"/>
    <property type="match status" value="2"/>
</dbReference>
<feature type="compositionally biased region" description="Basic and acidic residues" evidence="5">
    <location>
        <begin position="22"/>
        <end position="32"/>
    </location>
</feature>
<evidence type="ECO:0000256" key="1">
    <source>
        <dbReference type="ARBA" id="ARBA00009370"/>
    </source>
</evidence>
<dbReference type="InterPro" id="IPR019533">
    <property type="entry name" value="Peptidase_S26"/>
</dbReference>
<keyword evidence="4" id="KW-0645">Protease</keyword>
<evidence type="ECO:0000256" key="4">
    <source>
        <dbReference type="RuleBase" id="RU362042"/>
    </source>
</evidence>
<feature type="domain" description="Peptidase S26" evidence="6">
    <location>
        <begin position="36"/>
        <end position="73"/>
    </location>
</feature>
<dbReference type="AlphaFoldDB" id="A0A5B9QS99"/>
<evidence type="ECO:0000256" key="3">
    <source>
        <dbReference type="PIRSR" id="PIRSR600223-1"/>
    </source>
</evidence>
<dbReference type="InterPro" id="IPR036286">
    <property type="entry name" value="LexA/Signal_pep-like_sf"/>
</dbReference>
<feature type="domain" description="Peptidase S26" evidence="6">
    <location>
        <begin position="133"/>
        <end position="203"/>
    </location>
</feature>
<name>A0A5B9QS99_9BACT</name>
<reference evidence="7 8" key="1">
    <citation type="submission" date="2019-08" db="EMBL/GenBank/DDBJ databases">
        <title>Deep-cultivation of Planctomycetes and their phenomic and genomic characterization uncovers novel biology.</title>
        <authorList>
            <person name="Wiegand S."/>
            <person name="Jogler M."/>
            <person name="Boedeker C."/>
            <person name="Pinto D."/>
            <person name="Vollmers J."/>
            <person name="Rivas-Marin E."/>
            <person name="Kohn T."/>
            <person name="Peeters S.H."/>
            <person name="Heuer A."/>
            <person name="Rast P."/>
            <person name="Oberbeckmann S."/>
            <person name="Bunk B."/>
            <person name="Jeske O."/>
            <person name="Meyerdierks A."/>
            <person name="Storesund J.E."/>
            <person name="Kallscheuer N."/>
            <person name="Luecker S."/>
            <person name="Lage O.M."/>
            <person name="Pohl T."/>
            <person name="Merkel B.J."/>
            <person name="Hornburger P."/>
            <person name="Mueller R.-W."/>
            <person name="Bruemmer F."/>
            <person name="Labrenz M."/>
            <person name="Spormann A.M."/>
            <person name="Op den Camp H."/>
            <person name="Overmann J."/>
            <person name="Amann R."/>
            <person name="Jetten M.S.M."/>
            <person name="Mascher T."/>
            <person name="Medema M.H."/>
            <person name="Devos D.P."/>
            <person name="Kaster A.-K."/>
            <person name="Ovreas L."/>
            <person name="Rohde M."/>
            <person name="Galperin M.Y."/>
            <person name="Jogler C."/>
        </authorList>
    </citation>
    <scope>NUCLEOTIDE SEQUENCE [LARGE SCALE GENOMIC DNA]</scope>
    <source>
        <strain evidence="7 8">UC8</strain>
    </source>
</reference>
<dbReference type="GO" id="GO:0004252">
    <property type="term" value="F:serine-type endopeptidase activity"/>
    <property type="evidence" value="ECO:0007669"/>
    <property type="project" value="InterPro"/>
</dbReference>
<dbReference type="Proteomes" id="UP000325286">
    <property type="component" value="Chromosome"/>
</dbReference>
<keyword evidence="8" id="KW-1185">Reference proteome</keyword>
<feature type="region of interest" description="Disordered" evidence="5">
    <location>
        <begin position="1"/>
        <end position="32"/>
    </location>
</feature>
<dbReference type="EC" id="3.4.21.89" evidence="4"/>
<comment type="subcellular location">
    <subcellularLocation>
        <location evidence="4">Membrane</location>
        <topology evidence="4">Single-pass type II membrane protein</topology>
    </subcellularLocation>
</comment>
<dbReference type="NCBIfam" id="TIGR02227">
    <property type="entry name" value="sigpep_I_bact"/>
    <property type="match status" value="1"/>
</dbReference>
<feature type="active site" evidence="3">
    <location>
        <position position="173"/>
    </location>
</feature>
<dbReference type="CDD" id="cd06530">
    <property type="entry name" value="S26_SPase_I"/>
    <property type="match status" value="1"/>
</dbReference>
<proteinExistence type="inferred from homology"/>